<evidence type="ECO:0000256" key="4">
    <source>
        <dbReference type="ARBA" id="ARBA00022729"/>
    </source>
</evidence>
<proteinExistence type="predicted"/>
<feature type="domain" description="DOMON" evidence="10">
    <location>
        <begin position="231"/>
        <end position="350"/>
    </location>
</feature>
<evidence type="ECO:0000313" key="12">
    <source>
        <dbReference type="Proteomes" id="UP000241890"/>
    </source>
</evidence>
<feature type="transmembrane region" description="Helical" evidence="9">
    <location>
        <begin position="462"/>
        <end position="481"/>
    </location>
</feature>
<reference evidence="11 12" key="1">
    <citation type="submission" date="2017-12" db="EMBL/GenBank/DDBJ databases">
        <title>Sequencing, de novo assembly and annotation of complete genome of a new Thraustochytrid species, strain FCC1311.</title>
        <authorList>
            <person name="Sedici K."/>
            <person name="Godart F."/>
            <person name="Aiese Cigliano R."/>
            <person name="Sanseverino W."/>
            <person name="Barakat M."/>
            <person name="Ortet P."/>
            <person name="Marechal E."/>
            <person name="Cagnac O."/>
            <person name="Amato A."/>
        </authorList>
    </citation>
    <scope>NUCLEOTIDE SEQUENCE [LARGE SCALE GENOMIC DNA]</scope>
</reference>
<dbReference type="AlphaFoldDB" id="A0A2R5GHC4"/>
<keyword evidence="2" id="KW-0813">Transport</keyword>
<feature type="compositionally biased region" description="Low complexity" evidence="8">
    <location>
        <begin position="180"/>
        <end position="198"/>
    </location>
</feature>
<keyword evidence="7 9" id="KW-0472">Membrane</keyword>
<dbReference type="Gene3D" id="1.20.120.1770">
    <property type="match status" value="1"/>
</dbReference>
<feature type="transmembrane region" description="Helical" evidence="9">
    <location>
        <begin position="527"/>
        <end position="549"/>
    </location>
</feature>
<evidence type="ECO:0000256" key="3">
    <source>
        <dbReference type="ARBA" id="ARBA00022692"/>
    </source>
</evidence>
<dbReference type="InterPro" id="IPR045266">
    <property type="entry name" value="DOH_DOMON"/>
</dbReference>
<dbReference type="GO" id="GO:0016020">
    <property type="term" value="C:membrane"/>
    <property type="evidence" value="ECO:0007669"/>
    <property type="project" value="UniProtKB-SubCell"/>
</dbReference>
<keyword evidence="3 9" id="KW-0812">Transmembrane</keyword>
<keyword evidence="4" id="KW-0732">Signal</keyword>
<dbReference type="PANTHER" id="PTHR23130">
    <property type="entry name" value="CYTOCHROME B561 AND DOMON DOMAIN-CONTAINING PROTEIN"/>
    <property type="match status" value="1"/>
</dbReference>
<evidence type="ECO:0000256" key="5">
    <source>
        <dbReference type="ARBA" id="ARBA00022982"/>
    </source>
</evidence>
<evidence type="ECO:0000256" key="7">
    <source>
        <dbReference type="ARBA" id="ARBA00023136"/>
    </source>
</evidence>
<feature type="transmembrane region" description="Helical" evidence="9">
    <location>
        <begin position="430"/>
        <end position="450"/>
    </location>
</feature>
<dbReference type="EMBL" id="BEYU01000029">
    <property type="protein sequence ID" value="GBG27274.1"/>
    <property type="molecule type" value="Genomic_DNA"/>
</dbReference>
<name>A0A2R5GHC4_9STRA</name>
<protein>
    <submittedName>
        <fullName evidence="11">Cytochrome b561 and DOMON domain-containing protein At3g25290</fullName>
    </submittedName>
</protein>
<keyword evidence="5" id="KW-0249">Electron transport</keyword>
<sequence length="588" mass="62564">MTGAEASILEKDLGDGASLQVQRIDEDRFHVRVELANPPANGDPWLGIGIGTASATTCKMKSSRFVVGHLCSDASCGQDNNVARVQTYRATSYEDVVLISEGFSLEESSVSLENGVLVVEFESAGIASRAFKEAKCVAWASGLLSDDAGNTEYMHKHKYTGDSVIVDFASIQYDEDNALASTPAPSSVSTPQDTPAPTTTVTTALAEIEDGGVITGLEGKMEISFQVVQGSGRRLQSNVTEGSDDAYVQLRMTYPMSNGWMGIAISASGAMVQSHAVIAGTSSALPALIGEYLIDEYAAPQLYDGETSIFNASVSVVDELLQVSFSARAIAGQELDLENGNRIIFAVYEGSGFSASHGANLGDTHNLVKWASGGTVTTEDTANTFSAARLAHGVLMVLCFAFLFPMGAVPSTMRHRFVNRPSRWFDLHRGVQGAGVVGVLIAFFVILFSGSGSSTAARSHRLFGLFLIFLVLVQPMAAIMLRKTQMRSTWRVSHYICALIIFLGGLQNCFEGLVVAELVGVPSDRLVGLRVLLIMGTLFATGCSCLVFGSQLLRGFAAYETRHRNARSSLKSGDSDASGDSVSLPECA</sequence>
<dbReference type="CDD" id="cd09631">
    <property type="entry name" value="DOMON_DOH"/>
    <property type="match status" value="1"/>
</dbReference>
<dbReference type="Proteomes" id="UP000241890">
    <property type="component" value="Unassembled WGS sequence"/>
</dbReference>
<dbReference type="SMART" id="SM00665">
    <property type="entry name" value="B561"/>
    <property type="match status" value="1"/>
</dbReference>
<feature type="region of interest" description="Disordered" evidence="8">
    <location>
        <begin position="179"/>
        <end position="198"/>
    </location>
</feature>
<dbReference type="InParanoid" id="A0A2R5GHC4"/>
<evidence type="ECO:0000256" key="9">
    <source>
        <dbReference type="SAM" id="Phobius"/>
    </source>
</evidence>
<accession>A0A2R5GHC4</accession>
<dbReference type="InterPro" id="IPR006593">
    <property type="entry name" value="Cyt_b561/ferric_Rdtase_TM"/>
</dbReference>
<dbReference type="InterPro" id="IPR005018">
    <property type="entry name" value="DOMON_domain"/>
</dbReference>
<evidence type="ECO:0000256" key="6">
    <source>
        <dbReference type="ARBA" id="ARBA00022989"/>
    </source>
</evidence>
<comment type="caution">
    <text evidence="11">The sequence shown here is derived from an EMBL/GenBank/DDBJ whole genome shotgun (WGS) entry which is preliminary data.</text>
</comment>
<evidence type="ECO:0000313" key="11">
    <source>
        <dbReference type="EMBL" id="GBG27274.1"/>
    </source>
</evidence>
<dbReference type="OrthoDB" id="19261at2759"/>
<evidence type="ECO:0000256" key="1">
    <source>
        <dbReference type="ARBA" id="ARBA00004370"/>
    </source>
</evidence>
<keyword evidence="12" id="KW-1185">Reference proteome</keyword>
<dbReference type="PANTHER" id="PTHR23130:SF171">
    <property type="entry name" value="OS01G0895300 PROTEIN"/>
    <property type="match status" value="1"/>
</dbReference>
<gene>
    <name evidence="11" type="ORF">FCC1311_034962</name>
</gene>
<feature type="transmembrane region" description="Helical" evidence="9">
    <location>
        <begin position="493"/>
        <end position="515"/>
    </location>
</feature>
<comment type="subcellular location">
    <subcellularLocation>
        <location evidence="1">Membrane</location>
    </subcellularLocation>
</comment>
<feature type="transmembrane region" description="Helical" evidence="9">
    <location>
        <begin position="390"/>
        <end position="409"/>
    </location>
</feature>
<dbReference type="CDD" id="cd08760">
    <property type="entry name" value="Cyt_b561_FRRS1_like"/>
    <property type="match status" value="1"/>
</dbReference>
<keyword evidence="6 9" id="KW-1133">Transmembrane helix</keyword>
<evidence type="ECO:0000256" key="2">
    <source>
        <dbReference type="ARBA" id="ARBA00022448"/>
    </source>
</evidence>
<evidence type="ECO:0000259" key="10">
    <source>
        <dbReference type="PROSITE" id="PS50836"/>
    </source>
</evidence>
<evidence type="ECO:0000256" key="8">
    <source>
        <dbReference type="SAM" id="MobiDB-lite"/>
    </source>
</evidence>
<dbReference type="PROSITE" id="PS50836">
    <property type="entry name" value="DOMON"/>
    <property type="match status" value="1"/>
</dbReference>
<organism evidence="11 12">
    <name type="scientific">Hondaea fermentalgiana</name>
    <dbReference type="NCBI Taxonomy" id="2315210"/>
    <lineage>
        <taxon>Eukaryota</taxon>
        <taxon>Sar</taxon>
        <taxon>Stramenopiles</taxon>
        <taxon>Bigyra</taxon>
        <taxon>Labyrinthulomycetes</taxon>
        <taxon>Thraustochytrida</taxon>
        <taxon>Thraustochytriidae</taxon>
        <taxon>Hondaea</taxon>
    </lineage>
</organism>
<feature type="region of interest" description="Disordered" evidence="8">
    <location>
        <begin position="568"/>
        <end position="588"/>
    </location>
</feature>